<evidence type="ECO:0000313" key="3">
    <source>
        <dbReference type="EMBL" id="DAA02426.1"/>
    </source>
</evidence>
<dbReference type="EMBL" id="BK003728">
    <property type="protein sequence ID" value="DAA02426.1"/>
    <property type="molecule type" value="Genomic_DNA"/>
</dbReference>
<feature type="region of interest" description="Disordered" evidence="1">
    <location>
        <begin position="1"/>
        <end position="50"/>
    </location>
</feature>
<feature type="transmembrane region" description="Helical" evidence="2">
    <location>
        <begin position="210"/>
        <end position="233"/>
    </location>
</feature>
<protein>
    <submittedName>
        <fullName evidence="3">HDC05822</fullName>
    </submittedName>
</protein>
<keyword evidence="2" id="KW-1133">Transmembrane helix</keyword>
<feature type="region of interest" description="Disordered" evidence="1">
    <location>
        <begin position="104"/>
        <end position="125"/>
    </location>
</feature>
<proteinExistence type="predicted"/>
<keyword evidence="2" id="KW-0812">Transmembrane</keyword>
<accession>Q6IGN8</accession>
<keyword evidence="2" id="KW-0472">Membrane</keyword>
<sequence length="253" mass="28717">MARKYLEKRRKTSGTYGKHYSDEVLGTKGGKEMQGKRNTKQKGREAAELATTTTTTTMARTTKPNEVQDCRSKGNARDTGCGMRGCGGKGTEVNVEKRRFGRKGEMEAHWTRDKSSKWNERARTTHKLEREGATVRMRALQGGKRTWGERNATTLTYLPFATTKETTTTRCQSNFKEEQRRAGDEEECKKEAKDHVQLTMCSCQFIPATCFYLSLLLLLLLLLIFFFTSLYAFGSTFTGQASDIRDMFDSSRT</sequence>
<feature type="compositionally biased region" description="Basic residues" evidence="1">
    <location>
        <begin position="1"/>
        <end position="12"/>
    </location>
</feature>
<evidence type="ECO:0000256" key="2">
    <source>
        <dbReference type="SAM" id="Phobius"/>
    </source>
</evidence>
<organism evidence="3">
    <name type="scientific">Drosophila melanogaster</name>
    <name type="common">Fruit fly</name>
    <dbReference type="NCBI Taxonomy" id="7227"/>
    <lineage>
        <taxon>Eukaryota</taxon>
        <taxon>Metazoa</taxon>
        <taxon>Ecdysozoa</taxon>
        <taxon>Arthropoda</taxon>
        <taxon>Hexapoda</taxon>
        <taxon>Insecta</taxon>
        <taxon>Pterygota</taxon>
        <taxon>Neoptera</taxon>
        <taxon>Endopterygota</taxon>
        <taxon>Diptera</taxon>
        <taxon>Brachycera</taxon>
        <taxon>Muscomorpha</taxon>
        <taxon>Ephydroidea</taxon>
        <taxon>Drosophilidae</taxon>
        <taxon>Drosophila</taxon>
        <taxon>Sophophora</taxon>
    </lineage>
</organism>
<reference evidence="3" key="1">
    <citation type="journal article" date="2003" name="Genome Biol.">
        <title>An integrated gene annotation and transcriptional profiling approach towards the full gene content of the Drosophila genome.</title>
        <authorList>
            <person name="Hild M."/>
            <person name="Beckmann B."/>
            <person name="Haas S.A."/>
            <person name="Koch B."/>
            <person name="Solovyev V."/>
            <person name="Busold C."/>
            <person name="Fellenberg K."/>
            <person name="Boutros M."/>
            <person name="Vingron M."/>
            <person name="Sauer F."/>
            <person name="Hoheisel J.D."/>
            <person name="Paro R."/>
        </authorList>
    </citation>
    <scope>NUCLEOTIDE SEQUENCE</scope>
</reference>
<name>Q6IGN8_DROME</name>
<gene>
    <name evidence="3" type="ORF">HDC05822</name>
</gene>
<evidence type="ECO:0000256" key="1">
    <source>
        <dbReference type="SAM" id="MobiDB-lite"/>
    </source>
</evidence>
<dbReference type="AlphaFoldDB" id="Q6IGN8"/>